<sequence>MKSHRNYRKPPSFQTAMEWLEQEKTTGPVLERARTILKLQPLLVSVLGKELTKQCLIISYTEGTLKLAVANNACAAKIKQLAPSMTRHLNKHGLKLHNVELKVIRNPT</sequence>
<organism evidence="2 3">
    <name type="scientific">Oligella ureolytica</name>
    <dbReference type="NCBI Taxonomy" id="90244"/>
    <lineage>
        <taxon>Bacteria</taxon>
        <taxon>Pseudomonadati</taxon>
        <taxon>Pseudomonadota</taxon>
        <taxon>Betaproteobacteria</taxon>
        <taxon>Burkholderiales</taxon>
        <taxon>Alcaligenaceae</taxon>
        <taxon>Oligella</taxon>
    </lineage>
</organism>
<gene>
    <name evidence="1" type="ORF">I6G29_10190</name>
    <name evidence="2" type="ORF">NCTC11997_02107</name>
</gene>
<evidence type="ECO:0000313" key="3">
    <source>
        <dbReference type="Proteomes" id="UP000254603"/>
    </source>
</evidence>
<dbReference type="OrthoDB" id="9155022at2"/>
<dbReference type="Pfam" id="PF05258">
    <property type="entry name" value="DciA"/>
    <property type="match status" value="1"/>
</dbReference>
<dbReference type="Proteomes" id="UP000254603">
    <property type="component" value="Unassembled WGS sequence"/>
</dbReference>
<proteinExistence type="predicted"/>
<dbReference type="EMBL" id="UGSB01000001">
    <property type="protein sequence ID" value="SUA56511.1"/>
    <property type="molecule type" value="Genomic_DNA"/>
</dbReference>
<dbReference type="InterPro" id="IPR007922">
    <property type="entry name" value="DciA-like"/>
</dbReference>
<keyword evidence="4" id="KW-1185">Reference proteome</keyword>
<dbReference type="RefSeq" id="WP_018575309.1">
    <property type="nucleotide sequence ID" value="NZ_CP065725.1"/>
</dbReference>
<dbReference type="Proteomes" id="UP000594903">
    <property type="component" value="Chromosome"/>
</dbReference>
<evidence type="ECO:0000313" key="2">
    <source>
        <dbReference type="EMBL" id="SUA56511.1"/>
    </source>
</evidence>
<reference evidence="2 3" key="1">
    <citation type="submission" date="2018-06" db="EMBL/GenBank/DDBJ databases">
        <authorList>
            <consortium name="Pathogen Informatics"/>
            <person name="Doyle S."/>
        </authorList>
    </citation>
    <scope>NUCLEOTIDE SEQUENCE [LARGE SCALE GENOMIC DNA]</scope>
    <source>
        <strain evidence="2 3">NCTC11997</strain>
    </source>
</reference>
<protein>
    <submittedName>
        <fullName evidence="1">DUF721 domain-containing protein</fullName>
    </submittedName>
    <submittedName>
        <fullName evidence="2">Protein of uncharacterized function (DUF721)</fullName>
    </submittedName>
</protein>
<name>A0A378XHX5_9BURK</name>
<evidence type="ECO:0000313" key="1">
    <source>
        <dbReference type="EMBL" id="QPT39515.1"/>
    </source>
</evidence>
<accession>A0A378XHX5</accession>
<reference evidence="1 4" key="2">
    <citation type="submission" date="2020-12" db="EMBL/GenBank/DDBJ databases">
        <title>FDA dAtabase for Regulatory Grade micrObial Sequences (FDA-ARGOS): Supporting development and validation of Infectious Disease Dx tests.</title>
        <authorList>
            <person name="Sproer C."/>
            <person name="Gronow S."/>
            <person name="Severitt S."/>
            <person name="Schroder I."/>
            <person name="Tallon L."/>
            <person name="Sadzewicz L."/>
            <person name="Zhao X."/>
            <person name="Boylan J."/>
            <person name="Ott S."/>
            <person name="Bowen H."/>
            <person name="Vavikolanu K."/>
            <person name="Mehta A."/>
            <person name="Aluvathingal J."/>
            <person name="Nadendla S."/>
            <person name="Lowell S."/>
            <person name="Myers T."/>
            <person name="Yan Y."/>
            <person name="Sichtig H."/>
        </authorList>
    </citation>
    <scope>NUCLEOTIDE SEQUENCE [LARGE SCALE GENOMIC DNA]</scope>
    <source>
        <strain evidence="1 4">FDAARGOS_872</strain>
    </source>
</reference>
<evidence type="ECO:0000313" key="4">
    <source>
        <dbReference type="Proteomes" id="UP000594903"/>
    </source>
</evidence>
<dbReference type="EMBL" id="CP065725">
    <property type="protein sequence ID" value="QPT39515.1"/>
    <property type="molecule type" value="Genomic_DNA"/>
</dbReference>
<dbReference type="AlphaFoldDB" id="A0A378XHX5"/>